<name>A0AAE9Y956_9ACTN</name>
<dbReference type="KEGG" id="ima:PO878_20230"/>
<keyword evidence="4" id="KW-1185">Reference proteome</keyword>
<dbReference type="Proteomes" id="UP001216390">
    <property type="component" value="Chromosome"/>
</dbReference>
<gene>
    <name evidence="3" type="ORF">PO878_20230</name>
</gene>
<feature type="region of interest" description="Disordered" evidence="1">
    <location>
        <begin position="1"/>
        <end position="48"/>
    </location>
</feature>
<evidence type="ECO:0000313" key="3">
    <source>
        <dbReference type="EMBL" id="WCO66823.1"/>
    </source>
</evidence>
<reference evidence="3" key="1">
    <citation type="submission" date="2023-01" db="EMBL/GenBank/DDBJ databases">
        <title>The diversity of Class Acidimicrobiia in South China Sea sediment environments and the proposal of Iamia marina sp. nov., a novel species of the genus Iamia.</title>
        <authorList>
            <person name="He Y."/>
            <person name="Tian X."/>
        </authorList>
    </citation>
    <scope>NUCLEOTIDE SEQUENCE</scope>
    <source>
        <strain evidence="3">DSM 19957</strain>
    </source>
</reference>
<sequence length="295" mass="31341">MPTHHDAAPAEGPTASGSSEPDPSELGPSAPDPAAPGPSVFAPAGGWHPDPTGRYPHRWWDGTAWTAHVSRDGTVGEDALARSTAMFDARELAVELGPKGVRGEGTWAVWDQATEARVGSIEASWGSGFVVRVGYTIRDADGRVLTALERTPQVGLPGLVGRDHLGRRSVRAEVRGEAFTLWAPRTDEHGAPEVVWATGRASGLRFVSQGRALEGPLVAELTAHDGSPAGIVQVSEPPPPHPYRPGDGPHWAHLHRPDGLPPALRTLGVVAVPLLALMAMERRDEQSRRARSRGL</sequence>
<accession>A0AAE9Y956</accession>
<proteinExistence type="predicted"/>
<dbReference type="AlphaFoldDB" id="A0AAE9Y956"/>
<dbReference type="Pfam" id="PF10708">
    <property type="entry name" value="DUF2510"/>
    <property type="match status" value="1"/>
</dbReference>
<evidence type="ECO:0000256" key="1">
    <source>
        <dbReference type="SAM" id="MobiDB-lite"/>
    </source>
</evidence>
<protein>
    <submittedName>
        <fullName evidence="3">DUF2510 domain-containing protein</fullName>
    </submittedName>
</protein>
<evidence type="ECO:0000313" key="4">
    <source>
        <dbReference type="Proteomes" id="UP001216390"/>
    </source>
</evidence>
<dbReference type="InterPro" id="IPR018929">
    <property type="entry name" value="DUF2510"/>
</dbReference>
<organism evidence="3 4">
    <name type="scientific">Iamia majanohamensis</name>
    <dbReference type="NCBI Taxonomy" id="467976"/>
    <lineage>
        <taxon>Bacteria</taxon>
        <taxon>Bacillati</taxon>
        <taxon>Actinomycetota</taxon>
        <taxon>Acidimicrobiia</taxon>
        <taxon>Acidimicrobiales</taxon>
        <taxon>Iamiaceae</taxon>
        <taxon>Iamia</taxon>
    </lineage>
</organism>
<evidence type="ECO:0000259" key="2">
    <source>
        <dbReference type="Pfam" id="PF10708"/>
    </source>
</evidence>
<feature type="domain" description="DUF2510" evidence="2">
    <location>
        <begin position="46"/>
        <end position="74"/>
    </location>
</feature>
<dbReference type="EMBL" id="CP116942">
    <property type="protein sequence ID" value="WCO66823.1"/>
    <property type="molecule type" value="Genomic_DNA"/>
</dbReference>
<dbReference type="RefSeq" id="WP_272736345.1">
    <property type="nucleotide sequence ID" value="NZ_CP116942.1"/>
</dbReference>